<keyword evidence="3" id="KW-1185">Reference proteome</keyword>
<dbReference type="Pfam" id="PF00583">
    <property type="entry name" value="Acetyltransf_1"/>
    <property type="match status" value="1"/>
</dbReference>
<dbReference type="PROSITE" id="PS51186">
    <property type="entry name" value="GNAT"/>
    <property type="match status" value="1"/>
</dbReference>
<sequence length="174" mass="18900">MSTDNPPFRIIPAQSSEHINAVRGLFTAYTAWLGLDLTFQGFAAELQSLPGQYAAPCGELLLAYSTEGDTPIGCAAVRPLKQSSDAERGVSGGDCCEMKRLYVVPEARGMGLGKALMNAAIQRAKDLGYTEMRLDTLPSMQGAVQLYERLGFLEIPAYYETPLEGTLFLALELR</sequence>
<dbReference type="CDD" id="cd04301">
    <property type="entry name" value="NAT_SF"/>
    <property type="match status" value="1"/>
</dbReference>
<dbReference type="Proteomes" id="UP000325780">
    <property type="component" value="Unassembled WGS sequence"/>
</dbReference>
<reference evidence="2 3" key="1">
    <citation type="submission" date="2019-04" db="EMBL/GenBank/DDBJ databases">
        <title>Friends and foes A comparative genomics study of 23 Aspergillus species from section Flavi.</title>
        <authorList>
            <consortium name="DOE Joint Genome Institute"/>
            <person name="Kjaerbolling I."/>
            <person name="Vesth T."/>
            <person name="Frisvad J.C."/>
            <person name="Nybo J.L."/>
            <person name="Theobald S."/>
            <person name="Kildgaard S."/>
            <person name="Isbrandt T."/>
            <person name="Kuo A."/>
            <person name="Sato A."/>
            <person name="Lyhne E.K."/>
            <person name="Kogle M.E."/>
            <person name="Wiebenga A."/>
            <person name="Kun R.S."/>
            <person name="Lubbers R.J."/>
            <person name="Makela M.R."/>
            <person name="Barry K."/>
            <person name="Chovatia M."/>
            <person name="Clum A."/>
            <person name="Daum C."/>
            <person name="Haridas S."/>
            <person name="He G."/>
            <person name="LaButti K."/>
            <person name="Lipzen A."/>
            <person name="Mondo S."/>
            <person name="Riley R."/>
            <person name="Salamov A."/>
            <person name="Simmons B.A."/>
            <person name="Magnuson J.K."/>
            <person name="Henrissat B."/>
            <person name="Mortensen U.H."/>
            <person name="Larsen T.O."/>
            <person name="Devries R.P."/>
            <person name="Grigoriev I.V."/>
            <person name="Machida M."/>
            <person name="Baker S.E."/>
            <person name="Andersen M.R."/>
        </authorList>
    </citation>
    <scope>NUCLEOTIDE SEQUENCE [LARGE SCALE GENOMIC DNA]</scope>
    <source>
        <strain evidence="2 3">IBT 18842</strain>
    </source>
</reference>
<dbReference type="GO" id="GO:0016747">
    <property type="term" value="F:acyltransferase activity, transferring groups other than amino-acyl groups"/>
    <property type="evidence" value="ECO:0007669"/>
    <property type="project" value="InterPro"/>
</dbReference>
<gene>
    <name evidence="2" type="ORF">BDV25DRAFT_132577</name>
</gene>
<protein>
    <submittedName>
        <fullName evidence="2">Acyl-CoA N-acyltransferase</fullName>
    </submittedName>
</protein>
<dbReference type="Gene3D" id="3.40.630.30">
    <property type="match status" value="1"/>
</dbReference>
<dbReference type="PANTHER" id="PTHR43305">
    <property type="entry name" value="FAMILY N-ACETYLTRANSFERASE, PUTATIVE (AFU_ORTHOLOGUE AFUA_2G01380)-RELATED"/>
    <property type="match status" value="1"/>
</dbReference>
<feature type="domain" description="N-acetyltransferase" evidence="1">
    <location>
        <begin position="6"/>
        <end position="174"/>
    </location>
</feature>
<proteinExistence type="predicted"/>
<keyword evidence="2" id="KW-0808">Transferase</keyword>
<dbReference type="OrthoDB" id="41532at2759"/>
<dbReference type="InterPro" id="IPR000182">
    <property type="entry name" value="GNAT_dom"/>
</dbReference>
<dbReference type="EMBL" id="ML742238">
    <property type="protein sequence ID" value="KAE8146885.1"/>
    <property type="molecule type" value="Genomic_DNA"/>
</dbReference>
<keyword evidence="2" id="KW-0012">Acyltransferase</keyword>
<dbReference type="PANTHER" id="PTHR43305:SF1">
    <property type="entry name" value="FAMILY N-ACETYLTRANSFERASE, PUTATIVE (AFU_ORTHOLOGUE AFUA_2G01380)-RELATED"/>
    <property type="match status" value="1"/>
</dbReference>
<evidence type="ECO:0000313" key="2">
    <source>
        <dbReference type="EMBL" id="KAE8146885.1"/>
    </source>
</evidence>
<dbReference type="InterPro" id="IPR016181">
    <property type="entry name" value="Acyl_CoA_acyltransferase"/>
</dbReference>
<evidence type="ECO:0000313" key="3">
    <source>
        <dbReference type="Proteomes" id="UP000325780"/>
    </source>
</evidence>
<evidence type="ECO:0000259" key="1">
    <source>
        <dbReference type="PROSITE" id="PS51186"/>
    </source>
</evidence>
<dbReference type="SUPFAM" id="SSF55729">
    <property type="entry name" value="Acyl-CoA N-acyltransferases (Nat)"/>
    <property type="match status" value="1"/>
</dbReference>
<accession>A0A5N6TKN7</accession>
<organism evidence="2 3">
    <name type="scientific">Aspergillus avenaceus</name>
    <dbReference type="NCBI Taxonomy" id="36643"/>
    <lineage>
        <taxon>Eukaryota</taxon>
        <taxon>Fungi</taxon>
        <taxon>Dikarya</taxon>
        <taxon>Ascomycota</taxon>
        <taxon>Pezizomycotina</taxon>
        <taxon>Eurotiomycetes</taxon>
        <taxon>Eurotiomycetidae</taxon>
        <taxon>Eurotiales</taxon>
        <taxon>Aspergillaceae</taxon>
        <taxon>Aspergillus</taxon>
        <taxon>Aspergillus subgen. Circumdati</taxon>
    </lineage>
</organism>
<dbReference type="InterPro" id="IPR052777">
    <property type="entry name" value="Acetyltransferase_Enz"/>
</dbReference>
<dbReference type="AlphaFoldDB" id="A0A5N6TKN7"/>
<name>A0A5N6TKN7_ASPAV</name>